<dbReference type="PANTHER" id="PTHR47471:SF1">
    <property type="entry name" value="PROTEIN ESSENTIAL FOR POTEXVIRUS ACCUMULATION 1"/>
    <property type="match status" value="1"/>
</dbReference>
<comment type="caution">
    <text evidence="3">The sequence shown here is derived from an EMBL/GenBank/DDBJ whole genome shotgun (WGS) entry which is preliminary data.</text>
</comment>
<dbReference type="InterPro" id="IPR035445">
    <property type="entry name" value="GYF-like_dom_sf"/>
</dbReference>
<sequence length="625" mass="68907">MGEKSTSVFSVGRGRATYSGNNVHSSSYPLGVLPDKSDGAHGNPRAILKGIDKGDVVNSGAPQISQDNSVGQNSNEGIRLRQTKPGSREDLWYAGDDNKEKNTDNLKVKAVEIRPKRVVKVLNREGSVCKKVDKMMPRDMQISQTVGEPCSLHDWKKFPPAVRSGSSDVGWSHLQKNQEIDKKAGTIFSSSYHKDKINRQDEGNHRSSRWNDSGARQSPEVLDREREVESKFQLQPSPEDLSYYYRDPHGKVQGPFSGSDLTGWLEAGYFGIDLQVRLASAPPDTPFLQLGDVMPHLRMKARPPPGFSGPNQNEAVDVISRAKVGGVGSNYASLSDVDLMSNGQKSRHGPATGTENRFLESLMSGQISGPPLEKFYMSEGLQGYTEVGGGIPSMGAESGSDLNHLMEQKMSLEQQRSLLNSLQYWPGNDATSMVSKTELLPNIPSQLLPSNPTNYLNLVPPVAGSPPIPHPQQHVDLLSILQAAMDNIPASVHNGVTGWSNFHDVHSSSNNVHGSADILQDKADMHQNLHFTSEVKHQTMQMQNPMPSHLITQTADHPSGIPPEKFLPGISQDLQSLKFLQQQYLLSQLQVQSQTPAQAQFSLLDKLLWIDQQQKERQQLMLQQQ</sequence>
<dbReference type="CDD" id="cd00072">
    <property type="entry name" value="GYF"/>
    <property type="match status" value="1"/>
</dbReference>
<feature type="compositionally biased region" description="Basic and acidic residues" evidence="1">
    <location>
        <begin position="221"/>
        <end position="230"/>
    </location>
</feature>
<feature type="compositionally biased region" description="Polar residues" evidence="1">
    <location>
        <begin position="60"/>
        <end position="76"/>
    </location>
</feature>
<reference evidence="3" key="2">
    <citation type="submission" date="2023-06" db="EMBL/GenBank/DDBJ databases">
        <authorList>
            <person name="Ma L."/>
            <person name="Liu K.-W."/>
            <person name="Li Z."/>
            <person name="Hsiao Y.-Y."/>
            <person name="Qi Y."/>
            <person name="Fu T."/>
            <person name="Tang G."/>
            <person name="Zhang D."/>
            <person name="Sun W.-H."/>
            <person name="Liu D.-K."/>
            <person name="Li Y."/>
            <person name="Chen G.-Z."/>
            <person name="Liu X.-D."/>
            <person name="Liao X.-Y."/>
            <person name="Jiang Y.-T."/>
            <person name="Yu X."/>
            <person name="Hao Y."/>
            <person name="Huang J."/>
            <person name="Zhao X.-W."/>
            <person name="Ke S."/>
            <person name="Chen Y.-Y."/>
            <person name="Wu W.-L."/>
            <person name="Hsu J.-L."/>
            <person name="Lin Y.-F."/>
            <person name="Huang M.-D."/>
            <person name="Li C.-Y."/>
            <person name="Huang L."/>
            <person name="Wang Z.-W."/>
            <person name="Zhao X."/>
            <person name="Zhong W.-Y."/>
            <person name="Peng D.-H."/>
            <person name="Ahmad S."/>
            <person name="Lan S."/>
            <person name="Zhang J.-S."/>
            <person name="Tsai W.-C."/>
            <person name="Van De Peer Y."/>
            <person name="Liu Z.-J."/>
        </authorList>
    </citation>
    <scope>NUCLEOTIDE SEQUENCE</scope>
    <source>
        <strain evidence="3">SCP</strain>
        <tissue evidence="3">Leaves</tissue>
    </source>
</reference>
<accession>A0AAV9AXW8</accession>
<dbReference type="Proteomes" id="UP001179952">
    <property type="component" value="Unassembled WGS sequence"/>
</dbReference>
<evidence type="ECO:0000259" key="2">
    <source>
        <dbReference type="PROSITE" id="PS50829"/>
    </source>
</evidence>
<feature type="region of interest" description="Disordered" evidence="1">
    <location>
        <begin position="191"/>
        <end position="233"/>
    </location>
</feature>
<reference evidence="3" key="1">
    <citation type="journal article" date="2023" name="Nat. Commun.">
        <title>Diploid and tetraploid genomes of Acorus and the evolution of monocots.</title>
        <authorList>
            <person name="Ma L."/>
            <person name="Liu K.W."/>
            <person name="Li Z."/>
            <person name="Hsiao Y.Y."/>
            <person name="Qi Y."/>
            <person name="Fu T."/>
            <person name="Tang G.D."/>
            <person name="Zhang D."/>
            <person name="Sun W.H."/>
            <person name="Liu D.K."/>
            <person name="Li Y."/>
            <person name="Chen G.Z."/>
            <person name="Liu X.D."/>
            <person name="Liao X.Y."/>
            <person name="Jiang Y.T."/>
            <person name="Yu X."/>
            <person name="Hao Y."/>
            <person name="Huang J."/>
            <person name="Zhao X.W."/>
            <person name="Ke S."/>
            <person name="Chen Y.Y."/>
            <person name="Wu W.L."/>
            <person name="Hsu J.L."/>
            <person name="Lin Y.F."/>
            <person name="Huang M.D."/>
            <person name="Li C.Y."/>
            <person name="Huang L."/>
            <person name="Wang Z.W."/>
            <person name="Zhao X."/>
            <person name="Zhong W.Y."/>
            <person name="Peng D.H."/>
            <person name="Ahmad S."/>
            <person name="Lan S."/>
            <person name="Zhang J.S."/>
            <person name="Tsai W.C."/>
            <person name="Van de Peer Y."/>
            <person name="Liu Z.J."/>
        </authorList>
    </citation>
    <scope>NUCLEOTIDE SEQUENCE</scope>
    <source>
        <strain evidence="3">SCP</strain>
    </source>
</reference>
<proteinExistence type="predicted"/>
<dbReference type="PANTHER" id="PTHR47471">
    <property type="entry name" value="GYF DOMAIN-CONTAINING PROTEIN"/>
    <property type="match status" value="1"/>
</dbReference>
<dbReference type="EMBL" id="JAUJYN010000006">
    <property type="protein sequence ID" value="KAK1268915.1"/>
    <property type="molecule type" value="Genomic_DNA"/>
</dbReference>
<dbReference type="InterPro" id="IPR003169">
    <property type="entry name" value="GYF"/>
</dbReference>
<feature type="domain" description="GYF" evidence="2">
    <location>
        <begin position="240"/>
        <end position="291"/>
    </location>
</feature>
<feature type="region of interest" description="Disordered" evidence="1">
    <location>
        <begin position="59"/>
        <end position="99"/>
    </location>
</feature>
<dbReference type="PROSITE" id="PS50829">
    <property type="entry name" value="GYF"/>
    <property type="match status" value="1"/>
</dbReference>
<dbReference type="Pfam" id="PF02213">
    <property type="entry name" value="GYF"/>
    <property type="match status" value="1"/>
</dbReference>
<evidence type="ECO:0000313" key="3">
    <source>
        <dbReference type="EMBL" id="KAK1268915.1"/>
    </source>
</evidence>
<keyword evidence="4" id="KW-1185">Reference proteome</keyword>
<feature type="region of interest" description="Disordered" evidence="1">
    <location>
        <begin position="1"/>
        <end position="42"/>
    </location>
</feature>
<dbReference type="SMART" id="SM00444">
    <property type="entry name" value="GYF"/>
    <property type="match status" value="1"/>
</dbReference>
<dbReference type="Gene3D" id="3.30.1490.40">
    <property type="match status" value="1"/>
</dbReference>
<organism evidence="3 4">
    <name type="scientific">Acorus gramineus</name>
    <name type="common">Dwarf sweet flag</name>
    <dbReference type="NCBI Taxonomy" id="55184"/>
    <lineage>
        <taxon>Eukaryota</taxon>
        <taxon>Viridiplantae</taxon>
        <taxon>Streptophyta</taxon>
        <taxon>Embryophyta</taxon>
        <taxon>Tracheophyta</taxon>
        <taxon>Spermatophyta</taxon>
        <taxon>Magnoliopsida</taxon>
        <taxon>Liliopsida</taxon>
        <taxon>Acoraceae</taxon>
        <taxon>Acorus</taxon>
    </lineage>
</organism>
<feature type="compositionally biased region" description="Basic and acidic residues" evidence="1">
    <location>
        <begin position="192"/>
        <end position="205"/>
    </location>
</feature>
<feature type="compositionally biased region" description="Basic and acidic residues" evidence="1">
    <location>
        <begin position="86"/>
        <end position="99"/>
    </location>
</feature>
<gene>
    <name evidence="3" type="ORF">QJS04_geneDACA005385</name>
</gene>
<name>A0AAV9AXW8_ACOGR</name>
<feature type="compositionally biased region" description="Polar residues" evidence="1">
    <location>
        <begin position="18"/>
        <end position="28"/>
    </location>
</feature>
<protein>
    <submittedName>
        <fullName evidence="3">Zinc finger CCCH domain-containing protein 19</fullName>
    </submittedName>
</protein>
<evidence type="ECO:0000256" key="1">
    <source>
        <dbReference type="SAM" id="MobiDB-lite"/>
    </source>
</evidence>
<dbReference type="AlphaFoldDB" id="A0AAV9AXW8"/>
<evidence type="ECO:0000313" key="4">
    <source>
        <dbReference type="Proteomes" id="UP001179952"/>
    </source>
</evidence>
<dbReference type="SUPFAM" id="SSF55277">
    <property type="entry name" value="GYF domain"/>
    <property type="match status" value="1"/>
</dbReference>